<comment type="caution">
    <text evidence="3">The sequence shown here is derived from an EMBL/GenBank/DDBJ whole genome shotgun (WGS) entry which is preliminary data.</text>
</comment>
<dbReference type="Pfam" id="PF12796">
    <property type="entry name" value="Ank_2"/>
    <property type="match status" value="1"/>
</dbReference>
<dbReference type="PROSITE" id="PS50088">
    <property type="entry name" value="ANK_REPEAT"/>
    <property type="match status" value="1"/>
</dbReference>
<proteinExistence type="predicted"/>
<sequence length="675" mass="79539">MNELYQNKCYLRILSEFREFKLPPRITNQKKDSQQSNQIKDLLRKPTSHRKMLSEHCPKVPKLKIEYTYTKNNSPRFRIIKNLSPSNTTRSSRPTTHNKTIRAYLTQTKEGKFKTLPQIQQSQQTIEETPQLEISSCQQFTALQSPKETVFSEFQSPRIMQRFDFDHQFVKAKIEPPKRSKKQLRMILLRAINKLKAMNIDPQYMIENKVFSKKPYQRKMSNEFIHAVKLNQMDRVNELLEYNRYLVFDFDFYNMTALHWACKKGLIEMVELLIKNHADVDAVDILHRTPLYLAIQGNHLVIVENLLKNKAYPWSTYYTDLAEVVQDNRKVQRLLTLVRRIDIINTWGDKKVEEDSINLNYFTLLMDQQDQDSLLEISESDHLTSMLISNNQTDIFLNDYYSKFKNSQNILEPSMTMSRVSQIDKMSEDNSNITHIKVVHTSERLVFELQKNQLLENKLYQQTKMIQDLQEQIDSKELQLQESIQLCEQLQSQIENQTKINKQQSKQISELKFVINSLSKKLNLNDLKQETLQSSMECLSFRPSSQPRGKKSYNNHHSYSTSRAYFQKILTEDTQNISNDKIIKDNNILCFLNIKNKDTKQIDKNDIKKEKYYRSQSNFWSSLNTSPNPNKSTYTQNSISAGKSQLSDKKIENTLTLLKAIKIQCNQFSNNKKLY</sequence>
<protein>
    <submittedName>
        <fullName evidence="3">Uncharacterized protein</fullName>
    </submittedName>
</protein>
<gene>
    <name evidence="3" type="ORF">PPRIM_AZ9-3.1.T0590142</name>
</gene>
<dbReference type="PANTHER" id="PTHR24198:SF194">
    <property type="entry name" value="INVERSIN-A"/>
    <property type="match status" value="1"/>
</dbReference>
<evidence type="ECO:0000313" key="4">
    <source>
        <dbReference type="Proteomes" id="UP000688137"/>
    </source>
</evidence>
<keyword evidence="1" id="KW-0040">ANK repeat</keyword>
<accession>A0A8S1MMR1</accession>
<dbReference type="SMART" id="SM00248">
    <property type="entry name" value="ANK"/>
    <property type="match status" value="2"/>
</dbReference>
<dbReference type="PROSITE" id="PS50297">
    <property type="entry name" value="ANK_REP_REGION"/>
    <property type="match status" value="1"/>
</dbReference>
<evidence type="ECO:0000313" key="3">
    <source>
        <dbReference type="EMBL" id="CAD8078055.1"/>
    </source>
</evidence>
<reference evidence="3" key="1">
    <citation type="submission" date="2021-01" db="EMBL/GenBank/DDBJ databases">
        <authorList>
            <consortium name="Genoscope - CEA"/>
            <person name="William W."/>
        </authorList>
    </citation>
    <scope>NUCLEOTIDE SEQUENCE</scope>
</reference>
<name>A0A8S1MMR1_PARPR</name>
<organism evidence="3 4">
    <name type="scientific">Paramecium primaurelia</name>
    <dbReference type="NCBI Taxonomy" id="5886"/>
    <lineage>
        <taxon>Eukaryota</taxon>
        <taxon>Sar</taxon>
        <taxon>Alveolata</taxon>
        <taxon>Ciliophora</taxon>
        <taxon>Intramacronucleata</taxon>
        <taxon>Oligohymenophorea</taxon>
        <taxon>Peniculida</taxon>
        <taxon>Parameciidae</taxon>
        <taxon>Paramecium</taxon>
    </lineage>
</organism>
<dbReference type="EMBL" id="CAJJDM010000060">
    <property type="protein sequence ID" value="CAD8078055.1"/>
    <property type="molecule type" value="Genomic_DNA"/>
</dbReference>
<feature type="coiled-coil region" evidence="2">
    <location>
        <begin position="452"/>
        <end position="507"/>
    </location>
</feature>
<keyword evidence="4" id="KW-1185">Reference proteome</keyword>
<dbReference type="InterPro" id="IPR002110">
    <property type="entry name" value="Ankyrin_rpt"/>
</dbReference>
<dbReference type="Proteomes" id="UP000688137">
    <property type="component" value="Unassembled WGS sequence"/>
</dbReference>
<feature type="repeat" description="ANK" evidence="1">
    <location>
        <begin position="253"/>
        <end position="285"/>
    </location>
</feature>
<evidence type="ECO:0000256" key="1">
    <source>
        <dbReference type="PROSITE-ProRule" id="PRU00023"/>
    </source>
</evidence>
<dbReference type="AlphaFoldDB" id="A0A8S1MMR1"/>
<keyword evidence="2" id="KW-0175">Coiled coil</keyword>
<dbReference type="PANTHER" id="PTHR24198">
    <property type="entry name" value="ANKYRIN REPEAT AND PROTEIN KINASE DOMAIN-CONTAINING PROTEIN"/>
    <property type="match status" value="1"/>
</dbReference>
<evidence type="ECO:0000256" key="2">
    <source>
        <dbReference type="SAM" id="Coils"/>
    </source>
</evidence>